<feature type="transmembrane region" description="Helical" evidence="7">
    <location>
        <begin position="106"/>
        <end position="125"/>
    </location>
</feature>
<feature type="transmembrane region" description="Helical" evidence="7">
    <location>
        <begin position="162"/>
        <end position="183"/>
    </location>
</feature>
<comment type="similarity">
    <text evidence="2">Belongs to the SLC13A/DASS transporter (TC 2.A.47) family. DIT1 subfamily.</text>
</comment>
<name>A0A8J6NH24_9BACT</name>
<dbReference type="EMBL" id="JACNJZ010000166">
    <property type="protein sequence ID" value="MBC8318498.1"/>
    <property type="molecule type" value="Genomic_DNA"/>
</dbReference>
<keyword evidence="5 7" id="KW-1133">Transmembrane helix</keyword>
<protein>
    <submittedName>
        <fullName evidence="8">SLC13/DASS family transporter</fullName>
    </submittedName>
</protein>
<feature type="transmembrane region" description="Helical" evidence="7">
    <location>
        <begin position="370"/>
        <end position="392"/>
    </location>
</feature>
<feature type="transmembrane region" description="Helical" evidence="7">
    <location>
        <begin position="290"/>
        <end position="309"/>
    </location>
</feature>
<dbReference type="PANTHER" id="PTHR10283">
    <property type="entry name" value="SOLUTE CARRIER FAMILY 13 MEMBER"/>
    <property type="match status" value="1"/>
</dbReference>
<accession>A0A8J6NH24</accession>
<feature type="transmembrane region" description="Helical" evidence="7">
    <location>
        <begin position="240"/>
        <end position="261"/>
    </location>
</feature>
<proteinExistence type="inferred from homology"/>
<feature type="transmembrane region" description="Helical" evidence="7">
    <location>
        <begin position="399"/>
        <end position="420"/>
    </location>
</feature>
<feature type="transmembrane region" description="Helical" evidence="7">
    <location>
        <begin position="137"/>
        <end position="156"/>
    </location>
</feature>
<evidence type="ECO:0000313" key="9">
    <source>
        <dbReference type="Proteomes" id="UP000614424"/>
    </source>
</evidence>
<dbReference type="CDD" id="cd01115">
    <property type="entry name" value="SLC13_permease"/>
    <property type="match status" value="1"/>
</dbReference>
<feature type="transmembrane region" description="Helical" evidence="7">
    <location>
        <begin position="426"/>
        <end position="450"/>
    </location>
</feature>
<reference evidence="8 9" key="1">
    <citation type="submission" date="2020-08" db="EMBL/GenBank/DDBJ databases">
        <title>Bridging the membrane lipid divide: bacteria of the FCB group superphylum have the potential to synthesize archaeal ether lipids.</title>
        <authorList>
            <person name="Villanueva L."/>
            <person name="Von Meijenfeldt F.A.B."/>
            <person name="Westbye A.B."/>
            <person name="Yadav S."/>
            <person name="Hopmans E.C."/>
            <person name="Dutilh B.E."/>
            <person name="Sinninghe Damste J.S."/>
        </authorList>
    </citation>
    <scope>NUCLEOTIDE SEQUENCE [LARGE SCALE GENOMIC DNA]</scope>
    <source>
        <strain evidence="8">NIOZ-UU47</strain>
    </source>
</reference>
<feature type="transmembrane region" description="Helical" evidence="7">
    <location>
        <begin position="20"/>
        <end position="40"/>
    </location>
</feature>
<dbReference type="Proteomes" id="UP000614424">
    <property type="component" value="Unassembled WGS sequence"/>
</dbReference>
<sequence length="498" mass="54640">MTDTGQQTMSLPDAKSSFDWKRLIFMMTGIGLFVFVYYCPPWPDAVDPLGEHFVLSQEAKGALAVFLLAATWWVFEVVPIGVTSLTIGVAQALFMIRDPKVAFKDFMDPSVLFIFGSIVIGMVFTKTGLTKRIAYKMLSIVGEKTSMIYLGCFVMTSALTHVMAHTAVAATMFPLLMAIHALYTDDNNPTKFGKGLFIGMAYVAGAGSIVTLLGAARGAVALGFYKDIMNVDISFFQLTYYMFPIGWLMTFILWGFFMIVMKPERKNIPGLKDKAKRMYSELGGWSRNEVLTALIVVLTILVIALKNFVPALDGLHKTGILLCSTIAFFLLNILDVDDLEEIPWNIILLFAGAMSIGFCLWETGAAKWMAVNWLVLFQDSPGIVFILGMAFFVMMMTNFIMNVAAIAISLPVALVIAPYLGVTGEVILFSALVVAGMPFLLLVGAAPNAIAYNSKQFTTGEFFMWGVPASIILMLVTWLAVGVIWPLMGMPVSVPVPM</sequence>
<dbReference type="AlphaFoldDB" id="A0A8J6NH24"/>
<feature type="transmembrane region" description="Helical" evidence="7">
    <location>
        <begin position="315"/>
        <end position="334"/>
    </location>
</feature>
<feature type="transmembrane region" description="Helical" evidence="7">
    <location>
        <begin position="61"/>
        <end position="94"/>
    </location>
</feature>
<feature type="transmembrane region" description="Helical" evidence="7">
    <location>
        <begin position="462"/>
        <end position="488"/>
    </location>
</feature>
<evidence type="ECO:0000313" key="8">
    <source>
        <dbReference type="EMBL" id="MBC8318498.1"/>
    </source>
</evidence>
<keyword evidence="6 7" id="KW-0472">Membrane</keyword>
<dbReference type="PIRSF" id="PIRSF002457">
    <property type="entry name" value="DASS"/>
    <property type="match status" value="1"/>
</dbReference>
<dbReference type="GO" id="GO:0005315">
    <property type="term" value="F:phosphate transmembrane transporter activity"/>
    <property type="evidence" value="ECO:0007669"/>
    <property type="project" value="TreeGrafter"/>
</dbReference>
<dbReference type="PRINTS" id="PR00758">
    <property type="entry name" value="ARSENICPUMP"/>
</dbReference>
<dbReference type="Pfam" id="PF00939">
    <property type="entry name" value="Na_sulph_symp"/>
    <property type="match status" value="1"/>
</dbReference>
<evidence type="ECO:0000256" key="4">
    <source>
        <dbReference type="ARBA" id="ARBA00022692"/>
    </source>
</evidence>
<dbReference type="GO" id="GO:0015105">
    <property type="term" value="F:arsenite transmembrane transporter activity"/>
    <property type="evidence" value="ECO:0007669"/>
    <property type="project" value="InterPro"/>
</dbReference>
<keyword evidence="4 7" id="KW-0812">Transmembrane</keyword>
<dbReference type="GO" id="GO:0005886">
    <property type="term" value="C:plasma membrane"/>
    <property type="evidence" value="ECO:0007669"/>
    <property type="project" value="UniProtKB-SubCell"/>
</dbReference>
<keyword evidence="3" id="KW-1003">Cell membrane</keyword>
<dbReference type="PANTHER" id="PTHR10283:SF92">
    <property type="entry name" value="LOW-AFFINITY PHOSPHATE TRANSPORTER PHO91"/>
    <property type="match status" value="1"/>
</dbReference>
<evidence type="ECO:0000256" key="1">
    <source>
        <dbReference type="ARBA" id="ARBA00004651"/>
    </source>
</evidence>
<evidence type="ECO:0000256" key="7">
    <source>
        <dbReference type="SAM" id="Phobius"/>
    </source>
</evidence>
<dbReference type="InterPro" id="IPR030676">
    <property type="entry name" value="CitT-rel"/>
</dbReference>
<feature type="transmembrane region" description="Helical" evidence="7">
    <location>
        <begin position="195"/>
        <end position="220"/>
    </location>
</feature>
<comment type="caution">
    <text evidence="8">The sequence shown here is derived from an EMBL/GenBank/DDBJ whole genome shotgun (WGS) entry which is preliminary data.</text>
</comment>
<evidence type="ECO:0000256" key="6">
    <source>
        <dbReference type="ARBA" id="ARBA00023136"/>
    </source>
</evidence>
<evidence type="ECO:0000256" key="5">
    <source>
        <dbReference type="ARBA" id="ARBA00022989"/>
    </source>
</evidence>
<dbReference type="InterPro" id="IPR000802">
    <property type="entry name" value="Arsenical_pump_ArsB"/>
</dbReference>
<gene>
    <name evidence="8" type="ORF">H8E41_11375</name>
</gene>
<evidence type="ECO:0000256" key="2">
    <source>
        <dbReference type="ARBA" id="ARBA00007349"/>
    </source>
</evidence>
<dbReference type="InterPro" id="IPR001898">
    <property type="entry name" value="SLC13A/DASS"/>
</dbReference>
<organism evidence="8 9">
    <name type="scientific">Candidatus Desulfobia pelagia</name>
    <dbReference type="NCBI Taxonomy" id="2841692"/>
    <lineage>
        <taxon>Bacteria</taxon>
        <taxon>Pseudomonadati</taxon>
        <taxon>Thermodesulfobacteriota</taxon>
        <taxon>Desulfobulbia</taxon>
        <taxon>Desulfobulbales</taxon>
        <taxon>Desulfobulbaceae</taxon>
        <taxon>Candidatus Desulfobia</taxon>
    </lineage>
</organism>
<comment type="subcellular location">
    <subcellularLocation>
        <location evidence="1">Cell membrane</location>
        <topology evidence="1">Multi-pass membrane protein</topology>
    </subcellularLocation>
</comment>
<evidence type="ECO:0000256" key="3">
    <source>
        <dbReference type="ARBA" id="ARBA00022475"/>
    </source>
</evidence>
<feature type="transmembrane region" description="Helical" evidence="7">
    <location>
        <begin position="346"/>
        <end position="364"/>
    </location>
</feature>